<dbReference type="EMBL" id="OMOQ01000001">
    <property type="protein sequence ID" value="SPH17728.1"/>
    <property type="molecule type" value="Genomic_DNA"/>
</dbReference>
<sequence length="33" mass="3287">MPVTPVTGSGAGALAPDDVQAAGKNTERYKGRA</sequence>
<feature type="region of interest" description="Disordered" evidence="1">
    <location>
        <begin position="1"/>
        <end position="33"/>
    </location>
</feature>
<reference evidence="2 3" key="1">
    <citation type="submission" date="2018-03" db="EMBL/GenBank/DDBJ databases">
        <authorList>
            <person name="Keele B.F."/>
        </authorList>
    </citation>
    <scope>NUCLEOTIDE SEQUENCE [LARGE SCALE GENOMIC DNA]</scope>
    <source>
        <strain evidence="2 3">CECT 8626</strain>
    </source>
</reference>
<name>A0A2R8B547_9RHOB</name>
<gene>
    <name evidence="2" type="ORF">DEA8626_01255</name>
</gene>
<keyword evidence="3" id="KW-1185">Reference proteome</keyword>
<proteinExistence type="predicted"/>
<evidence type="ECO:0000256" key="1">
    <source>
        <dbReference type="SAM" id="MobiDB-lite"/>
    </source>
</evidence>
<organism evidence="2 3">
    <name type="scientific">Albidovulum aquaemixtae</name>
    <dbReference type="NCBI Taxonomy" id="1542388"/>
    <lineage>
        <taxon>Bacteria</taxon>
        <taxon>Pseudomonadati</taxon>
        <taxon>Pseudomonadota</taxon>
        <taxon>Alphaproteobacteria</taxon>
        <taxon>Rhodobacterales</taxon>
        <taxon>Paracoccaceae</taxon>
        <taxon>Albidovulum</taxon>
    </lineage>
</organism>
<protein>
    <submittedName>
        <fullName evidence="2">Uncharacterized protein</fullName>
    </submittedName>
</protein>
<evidence type="ECO:0000313" key="2">
    <source>
        <dbReference type="EMBL" id="SPH17728.1"/>
    </source>
</evidence>
<accession>A0A2R8B547</accession>
<dbReference type="Proteomes" id="UP000244924">
    <property type="component" value="Unassembled WGS sequence"/>
</dbReference>
<dbReference type="AlphaFoldDB" id="A0A2R8B547"/>
<evidence type="ECO:0000313" key="3">
    <source>
        <dbReference type="Proteomes" id="UP000244924"/>
    </source>
</evidence>